<dbReference type="PANTHER" id="PTHR33639:SF2">
    <property type="entry name" value="DUF393 DOMAIN-CONTAINING PROTEIN"/>
    <property type="match status" value="1"/>
</dbReference>
<dbReference type="RefSeq" id="WP_188889789.1">
    <property type="nucleotide sequence ID" value="NZ_BMHY01000004.1"/>
</dbReference>
<proteinExistence type="predicted"/>
<sequence>MSWGKDDGDAEGNVQPITLLVDGECVLCHWITRFVTKRDSRERFRFAALQSKAGQRLLQAGGLSTEDLDTFVMIDGSRYYTKSDAALRVLKKLDGAWPLLYGAVIVPAPLRNVVYTLIAGTRYKLFGRVDESCPLPTAAMRNRSLEDEEQEAD</sequence>
<dbReference type="GO" id="GO:0015035">
    <property type="term" value="F:protein-disulfide reductase activity"/>
    <property type="evidence" value="ECO:0007669"/>
    <property type="project" value="InterPro"/>
</dbReference>
<gene>
    <name evidence="1" type="ORF">GCM10010918_28100</name>
</gene>
<protein>
    <submittedName>
        <fullName evidence="1">Thiol-disulfide oxidoreductase</fullName>
    </submittedName>
</protein>
<keyword evidence="2" id="KW-1185">Reference proteome</keyword>
<dbReference type="Pfam" id="PF04134">
    <property type="entry name" value="DCC1-like"/>
    <property type="match status" value="1"/>
</dbReference>
<accession>A0A917H8X1</accession>
<dbReference type="InterPro" id="IPR052927">
    <property type="entry name" value="DCC_oxidoreductase"/>
</dbReference>
<evidence type="ECO:0000313" key="2">
    <source>
        <dbReference type="Proteomes" id="UP000600247"/>
    </source>
</evidence>
<evidence type="ECO:0000313" key="1">
    <source>
        <dbReference type="EMBL" id="GGG71013.1"/>
    </source>
</evidence>
<dbReference type="AlphaFoldDB" id="A0A917H8X1"/>
<dbReference type="PANTHER" id="PTHR33639">
    <property type="entry name" value="THIOL-DISULFIDE OXIDOREDUCTASE DCC"/>
    <property type="match status" value="1"/>
</dbReference>
<reference evidence="1 2" key="1">
    <citation type="journal article" date="2014" name="Int. J. Syst. Evol. Microbiol.">
        <title>Complete genome sequence of Corynebacterium casei LMG S-19264T (=DSM 44701T), isolated from a smear-ripened cheese.</title>
        <authorList>
            <consortium name="US DOE Joint Genome Institute (JGI-PGF)"/>
            <person name="Walter F."/>
            <person name="Albersmeier A."/>
            <person name="Kalinowski J."/>
            <person name="Ruckert C."/>
        </authorList>
    </citation>
    <scope>NUCLEOTIDE SEQUENCE [LARGE SCALE GENOMIC DNA]</scope>
    <source>
        <strain evidence="1 2">CGMCC 1.15286</strain>
    </source>
</reference>
<comment type="caution">
    <text evidence="1">The sequence shown here is derived from an EMBL/GenBank/DDBJ whole genome shotgun (WGS) entry which is preliminary data.</text>
</comment>
<dbReference type="Proteomes" id="UP000600247">
    <property type="component" value="Unassembled WGS sequence"/>
</dbReference>
<name>A0A917H8X1_9BACL</name>
<dbReference type="EMBL" id="BMHY01000004">
    <property type="protein sequence ID" value="GGG71013.1"/>
    <property type="molecule type" value="Genomic_DNA"/>
</dbReference>
<dbReference type="InterPro" id="IPR007263">
    <property type="entry name" value="DCC1-like"/>
</dbReference>
<organism evidence="1 2">
    <name type="scientific">Paenibacillus radicis</name>
    <name type="common">ex Gao et al. 2016</name>
    <dbReference type="NCBI Taxonomy" id="1737354"/>
    <lineage>
        <taxon>Bacteria</taxon>
        <taxon>Bacillati</taxon>
        <taxon>Bacillota</taxon>
        <taxon>Bacilli</taxon>
        <taxon>Bacillales</taxon>
        <taxon>Paenibacillaceae</taxon>
        <taxon>Paenibacillus</taxon>
    </lineage>
</organism>